<keyword evidence="9" id="KW-0406">Ion transport</keyword>
<dbReference type="PANTHER" id="PTHR10110">
    <property type="entry name" value="SODIUM/HYDROGEN EXCHANGER"/>
    <property type="match status" value="1"/>
</dbReference>
<reference evidence="14 15" key="1">
    <citation type="submission" date="2021-03" db="EMBL/GenBank/DDBJ databases">
        <title>Genomic Encyclopedia of Type Strains, Phase IV (KMG-IV): sequencing the most valuable type-strain genomes for metagenomic binning, comparative biology and taxonomic classification.</title>
        <authorList>
            <person name="Goeker M."/>
        </authorList>
    </citation>
    <scope>NUCLEOTIDE SEQUENCE [LARGE SCALE GENOMIC DNA]</scope>
    <source>
        <strain evidence="14 15">DSM 21600</strain>
    </source>
</reference>
<name>A0ABS4E6N8_9HYPH</name>
<sequence>MEFAAPAPFDVIAIVLTMTAVFSWINERFLKLPNTVGILLMALLVSIGLLGVNALFPAISLDQSLETVVRAVDFQETLLTGMLAFLLFAGALHVDFSTLHSRKVVVAVMATFGVLISSGLIATAVWFVSAAIGTPIPFMWALVFGALISPTDPVAVLAALKAVAMPASLRADLSGESLFNDGVGVVLFSVTLAMASGGEQGLAALGDASSMLVVEALGGGLLGLAAGFLSFKAMEKVDNYSVEVIVSLATVTATYAFADHIHVSGPIAVVAAGLFLGNRGPQRAMSDLTQRYLFGFWTLIDEILNAVLFLLIGLEVLILRSEAQLLTLLPLAAIPIVLLARFIAVGLPILAMRPWQTFVRGTVATLTWGGLRGGISVALALSLPEIPEKATILAATYVVVLFTIIVQGLTLTRVVRRVVTPE</sequence>
<keyword evidence="7 12" id="KW-1133">Transmembrane helix</keyword>
<feature type="transmembrane region" description="Helical" evidence="12">
    <location>
        <begin position="138"/>
        <end position="158"/>
    </location>
</feature>
<evidence type="ECO:0000256" key="11">
    <source>
        <dbReference type="ARBA" id="ARBA00023201"/>
    </source>
</evidence>
<comment type="caution">
    <text evidence="14">The sequence shown here is derived from an EMBL/GenBank/DDBJ whole genome shotgun (WGS) entry which is preliminary data.</text>
</comment>
<protein>
    <submittedName>
        <fullName evidence="14">CPA1 family monovalent cation:H+ antiporter</fullName>
    </submittedName>
</protein>
<dbReference type="Proteomes" id="UP000759443">
    <property type="component" value="Unassembled WGS sequence"/>
</dbReference>
<evidence type="ECO:0000256" key="7">
    <source>
        <dbReference type="ARBA" id="ARBA00022989"/>
    </source>
</evidence>
<evidence type="ECO:0000313" key="14">
    <source>
        <dbReference type="EMBL" id="MBP1853577.1"/>
    </source>
</evidence>
<feature type="transmembrane region" description="Helical" evidence="12">
    <location>
        <begin position="37"/>
        <end position="59"/>
    </location>
</feature>
<feature type="transmembrane region" description="Helical" evidence="12">
    <location>
        <begin position="390"/>
        <end position="411"/>
    </location>
</feature>
<feature type="transmembrane region" description="Helical" evidence="12">
    <location>
        <begin position="104"/>
        <end position="132"/>
    </location>
</feature>
<feature type="transmembrane region" description="Helical" evidence="12">
    <location>
        <begin position="6"/>
        <end position="25"/>
    </location>
</feature>
<keyword evidence="11" id="KW-0739">Sodium transport</keyword>
<keyword evidence="3" id="KW-0813">Transport</keyword>
<evidence type="ECO:0000313" key="15">
    <source>
        <dbReference type="Proteomes" id="UP000759443"/>
    </source>
</evidence>
<evidence type="ECO:0000256" key="12">
    <source>
        <dbReference type="SAM" id="Phobius"/>
    </source>
</evidence>
<dbReference type="RefSeq" id="WP_209949521.1">
    <property type="nucleotide sequence ID" value="NZ_JAGGJU010000020.1"/>
</dbReference>
<keyword evidence="4" id="KW-0050">Antiport</keyword>
<evidence type="ECO:0000256" key="5">
    <source>
        <dbReference type="ARBA" id="ARBA00022475"/>
    </source>
</evidence>
<evidence type="ECO:0000259" key="13">
    <source>
        <dbReference type="Pfam" id="PF00999"/>
    </source>
</evidence>
<evidence type="ECO:0000256" key="10">
    <source>
        <dbReference type="ARBA" id="ARBA00023136"/>
    </source>
</evidence>
<evidence type="ECO:0000256" key="6">
    <source>
        <dbReference type="ARBA" id="ARBA00022692"/>
    </source>
</evidence>
<dbReference type="InterPro" id="IPR006153">
    <property type="entry name" value="Cation/H_exchanger_TM"/>
</dbReference>
<accession>A0ABS4E6N8</accession>
<proteinExistence type="inferred from homology"/>
<feature type="domain" description="Cation/H+ exchanger transmembrane" evidence="13">
    <location>
        <begin position="19"/>
        <end position="416"/>
    </location>
</feature>
<evidence type="ECO:0000256" key="8">
    <source>
        <dbReference type="ARBA" id="ARBA00023053"/>
    </source>
</evidence>
<feature type="transmembrane region" description="Helical" evidence="12">
    <location>
        <begin position="325"/>
        <end position="351"/>
    </location>
</feature>
<evidence type="ECO:0000256" key="9">
    <source>
        <dbReference type="ARBA" id="ARBA00023065"/>
    </source>
</evidence>
<feature type="transmembrane region" description="Helical" evidence="12">
    <location>
        <begin position="178"/>
        <end position="196"/>
    </location>
</feature>
<dbReference type="EMBL" id="JAGGJU010000020">
    <property type="protein sequence ID" value="MBP1853577.1"/>
    <property type="molecule type" value="Genomic_DNA"/>
</dbReference>
<keyword evidence="8" id="KW-0915">Sodium</keyword>
<gene>
    <name evidence="14" type="ORF">J2Z17_005039</name>
</gene>
<evidence type="ECO:0000256" key="3">
    <source>
        <dbReference type="ARBA" id="ARBA00022448"/>
    </source>
</evidence>
<keyword evidence="15" id="KW-1185">Reference proteome</keyword>
<keyword evidence="5" id="KW-1003">Cell membrane</keyword>
<keyword evidence="6 12" id="KW-0812">Transmembrane</keyword>
<keyword evidence="10 12" id="KW-0472">Membrane</keyword>
<comment type="subcellular location">
    <subcellularLocation>
        <location evidence="1">Cell membrane</location>
        <topology evidence="1">Multi-pass membrane protein</topology>
    </subcellularLocation>
</comment>
<feature type="transmembrane region" description="Helical" evidence="12">
    <location>
        <begin position="79"/>
        <end position="97"/>
    </location>
</feature>
<feature type="transmembrane region" description="Helical" evidence="12">
    <location>
        <begin position="292"/>
        <end position="319"/>
    </location>
</feature>
<evidence type="ECO:0000256" key="2">
    <source>
        <dbReference type="ARBA" id="ARBA00007367"/>
    </source>
</evidence>
<evidence type="ECO:0000256" key="4">
    <source>
        <dbReference type="ARBA" id="ARBA00022449"/>
    </source>
</evidence>
<organism evidence="14 15">
    <name type="scientific">Rhizobium halophytocola</name>
    <dbReference type="NCBI Taxonomy" id="735519"/>
    <lineage>
        <taxon>Bacteria</taxon>
        <taxon>Pseudomonadati</taxon>
        <taxon>Pseudomonadota</taxon>
        <taxon>Alphaproteobacteria</taxon>
        <taxon>Hyphomicrobiales</taxon>
        <taxon>Rhizobiaceae</taxon>
        <taxon>Rhizobium/Agrobacterium group</taxon>
        <taxon>Rhizobium</taxon>
    </lineage>
</organism>
<dbReference type="Pfam" id="PF00999">
    <property type="entry name" value="Na_H_Exchanger"/>
    <property type="match status" value="1"/>
</dbReference>
<feature type="transmembrane region" description="Helical" evidence="12">
    <location>
        <begin position="208"/>
        <end position="228"/>
    </location>
</feature>
<dbReference type="PANTHER" id="PTHR10110:SF195">
    <property type="entry name" value="NA(+)_H(+) ANTIPORTER NHAS2"/>
    <property type="match status" value="1"/>
</dbReference>
<dbReference type="InterPro" id="IPR018422">
    <property type="entry name" value="Cation/H_exchanger_CPA1"/>
</dbReference>
<comment type="similarity">
    <text evidence="2">Belongs to the monovalent cation:proton antiporter 1 (CPA1) transporter (TC 2.A.36) family.</text>
</comment>
<feature type="transmembrane region" description="Helical" evidence="12">
    <location>
        <begin position="363"/>
        <end position="384"/>
    </location>
</feature>
<evidence type="ECO:0000256" key="1">
    <source>
        <dbReference type="ARBA" id="ARBA00004651"/>
    </source>
</evidence>
<dbReference type="Gene3D" id="6.10.140.1330">
    <property type="match status" value="1"/>
</dbReference>